<organism evidence="3 5">
    <name type="scientific">Aspergillus hiratsukae</name>
    <dbReference type="NCBI Taxonomy" id="1194566"/>
    <lineage>
        <taxon>Eukaryota</taxon>
        <taxon>Fungi</taxon>
        <taxon>Dikarya</taxon>
        <taxon>Ascomycota</taxon>
        <taxon>Pezizomycotina</taxon>
        <taxon>Eurotiomycetes</taxon>
        <taxon>Eurotiomycetidae</taxon>
        <taxon>Eurotiales</taxon>
        <taxon>Aspergillaceae</taxon>
        <taxon>Aspergillus</taxon>
        <taxon>Aspergillus subgen. Fumigati</taxon>
    </lineage>
</organism>
<evidence type="ECO:0000313" key="4">
    <source>
        <dbReference type="Proteomes" id="UP000630445"/>
    </source>
</evidence>
<comment type="caution">
    <text evidence="3">The sequence shown here is derived from an EMBL/GenBank/DDBJ whole genome shotgun (WGS) entry which is preliminary data.</text>
</comment>
<dbReference type="Proteomes" id="UP000630445">
    <property type="component" value="Unassembled WGS sequence"/>
</dbReference>
<name>A0A8H6QIV9_9EURO</name>
<dbReference type="EMBL" id="JACBAD010002014">
    <property type="protein sequence ID" value="KAF7122561.1"/>
    <property type="molecule type" value="Genomic_DNA"/>
</dbReference>
<sequence length="387" mass="44898">MAEPSNDIEAGASIESISDREIQPPPELTQQEKLAMVKYPFLPLEDAVILMAAAEPSDDMEAWVSMESLYDKAIQSPSEITQEEKHAIMEWPSLEQMEETTQKYLGKSLRDLIHTAANDPLALTRDRRNRSIERPDLRNKWQQAKAAVLSPDELKAVENLKLPGVYLAKQKAYIKPIIEAEERSRTHPPDWVQRIIDREGKGWGYVIYRPSIVHEDEGTKEAWRACWDNFNELMSHYPRTVIGGEEIQDSKILDFVDYEPEMGGVDQLRKDFRERRDKGGLKHGVLANVFIHMPTECRDSYLREDRFSWAWAIDPDWSLPGPDADGYDGRVRVSWGRIFHKFYDLMSTQKVTMKEIWEEFHEVNKILDAPIPGWFFSKLPKEVWPRA</sequence>
<dbReference type="Proteomes" id="UP000662466">
    <property type="component" value="Unassembled WGS sequence"/>
</dbReference>
<evidence type="ECO:0000313" key="3">
    <source>
        <dbReference type="EMBL" id="KAF7173314.1"/>
    </source>
</evidence>
<keyword evidence="4" id="KW-1185">Reference proteome</keyword>
<dbReference type="EMBL" id="JACBAF010001777">
    <property type="protein sequence ID" value="KAF7173314.1"/>
    <property type="molecule type" value="Genomic_DNA"/>
</dbReference>
<feature type="region of interest" description="Disordered" evidence="1">
    <location>
        <begin position="1"/>
        <end position="27"/>
    </location>
</feature>
<dbReference type="AlphaFoldDB" id="A0A8H6QIV9"/>
<gene>
    <name evidence="2" type="ORF">CNMCM5793_000586</name>
    <name evidence="3" type="ORF">CNMCM6106_007422</name>
</gene>
<reference evidence="3" key="1">
    <citation type="submission" date="2020-06" db="EMBL/GenBank/DDBJ databases">
        <title>Draft genome sequences of strains closely related to Aspergillus parafelis and Aspergillus hiratsukae.</title>
        <authorList>
            <person name="Dos Santos R.A.C."/>
            <person name="Rivero-Menendez O."/>
            <person name="Steenwyk J.L."/>
            <person name="Mead M.E."/>
            <person name="Goldman G.H."/>
            <person name="Alastruey-Izquierdo A."/>
            <person name="Rokas A."/>
        </authorList>
    </citation>
    <scope>NUCLEOTIDE SEQUENCE</scope>
    <source>
        <strain evidence="2">CNM-CM5793</strain>
        <strain evidence="3">CNM-CM6106</strain>
    </source>
</reference>
<accession>A0A8H6QIV9</accession>
<dbReference type="OrthoDB" id="4777915at2759"/>
<protein>
    <submittedName>
        <fullName evidence="3">Uncharacterized protein</fullName>
    </submittedName>
</protein>
<evidence type="ECO:0000313" key="2">
    <source>
        <dbReference type="EMBL" id="KAF7122561.1"/>
    </source>
</evidence>
<evidence type="ECO:0000313" key="5">
    <source>
        <dbReference type="Proteomes" id="UP000662466"/>
    </source>
</evidence>
<proteinExistence type="predicted"/>
<evidence type="ECO:0000256" key="1">
    <source>
        <dbReference type="SAM" id="MobiDB-lite"/>
    </source>
</evidence>